<dbReference type="PRINTS" id="PR00503">
    <property type="entry name" value="BROMODOMAIN"/>
</dbReference>
<evidence type="ECO:0000256" key="5">
    <source>
        <dbReference type="SAM" id="Coils"/>
    </source>
</evidence>
<dbReference type="OMA" id="WAWPFLK"/>
<evidence type="ECO:0000256" key="4">
    <source>
        <dbReference type="PROSITE-ProRule" id="PRU00035"/>
    </source>
</evidence>
<dbReference type="Gene3D" id="1.20.1270.220">
    <property type="match status" value="1"/>
</dbReference>
<evidence type="ECO:0000259" key="7">
    <source>
        <dbReference type="PROSITE" id="PS51525"/>
    </source>
</evidence>
<dbReference type="Gene3D" id="1.20.920.10">
    <property type="entry name" value="Bromodomain-like"/>
    <property type="match status" value="1"/>
</dbReference>
<sequence length="329" mass="37964">MDLAMVDSSVKEPPVQDVNVEATDEKVEDENAEKERLRQEVDIMSSKVEELEQKVNEVARFHLLSSKDKIQQSRSGLALRDREKERIGLSNRKQHEASCREAACTKRMAELMRQFGTILRQITHDKWAWPFIIPVDVKGLGLHDYHDVIEKPMDLGTIKRQMDAKDGTGYKNVHDICEDVRLVFKNAMTYNDETHDVYLMAKTLSQKFEKKWTAFLPKVMEEETKRKQEEADANSREISGIQLGQDAASEKIANEINFELDELNVRLEELRQKVSPKCRMMSIEEKRQLGQSLSHLSPEDLIKALQIIAQKNPNFKPTEDEVELDIDAQ</sequence>
<dbReference type="Proteomes" id="UP000824469">
    <property type="component" value="Unassembled WGS sequence"/>
</dbReference>
<proteinExistence type="predicted"/>
<dbReference type="InterPro" id="IPR038336">
    <property type="entry name" value="NET_sf"/>
</dbReference>
<feature type="coiled-coil region" evidence="5">
    <location>
        <begin position="20"/>
        <end position="54"/>
    </location>
</feature>
<name>A0AA38LDE8_TAXCH</name>
<dbReference type="EMBL" id="JAHRHJ020000004">
    <property type="protein sequence ID" value="KAH9319731.1"/>
    <property type="molecule type" value="Genomic_DNA"/>
</dbReference>
<dbReference type="PROSITE" id="PS51525">
    <property type="entry name" value="NET"/>
    <property type="match status" value="1"/>
</dbReference>
<dbReference type="InterPro" id="IPR001487">
    <property type="entry name" value="Bromodomain"/>
</dbReference>
<dbReference type="PROSITE" id="PS50014">
    <property type="entry name" value="BROMODOMAIN_2"/>
    <property type="match status" value="1"/>
</dbReference>
<dbReference type="Pfam" id="PF17035">
    <property type="entry name" value="BET"/>
    <property type="match status" value="1"/>
</dbReference>
<keyword evidence="2 4" id="KW-0103">Bromodomain</keyword>
<reference evidence="8 9" key="1">
    <citation type="journal article" date="2021" name="Nat. Plants">
        <title>The Taxus genome provides insights into paclitaxel biosynthesis.</title>
        <authorList>
            <person name="Xiong X."/>
            <person name="Gou J."/>
            <person name="Liao Q."/>
            <person name="Li Y."/>
            <person name="Zhou Q."/>
            <person name="Bi G."/>
            <person name="Li C."/>
            <person name="Du R."/>
            <person name="Wang X."/>
            <person name="Sun T."/>
            <person name="Guo L."/>
            <person name="Liang H."/>
            <person name="Lu P."/>
            <person name="Wu Y."/>
            <person name="Zhang Z."/>
            <person name="Ro D.K."/>
            <person name="Shang Y."/>
            <person name="Huang S."/>
            <person name="Yan J."/>
        </authorList>
    </citation>
    <scope>NUCLEOTIDE SEQUENCE [LARGE SCALE GENOMIC DNA]</scope>
    <source>
        <strain evidence="8">Ta-2019</strain>
    </source>
</reference>
<dbReference type="SUPFAM" id="SSF47370">
    <property type="entry name" value="Bromodomain"/>
    <property type="match status" value="1"/>
</dbReference>
<evidence type="ECO:0000256" key="3">
    <source>
        <dbReference type="ARBA" id="ARBA00023163"/>
    </source>
</evidence>
<keyword evidence="9" id="KW-1185">Reference proteome</keyword>
<dbReference type="InterPro" id="IPR027353">
    <property type="entry name" value="NET_dom"/>
</dbReference>
<evidence type="ECO:0000259" key="6">
    <source>
        <dbReference type="PROSITE" id="PS50014"/>
    </source>
</evidence>
<dbReference type="AlphaFoldDB" id="A0AA38LDE8"/>
<dbReference type="InterPro" id="IPR036427">
    <property type="entry name" value="Bromodomain-like_sf"/>
</dbReference>
<accession>A0AA38LDE8</accession>
<evidence type="ECO:0000313" key="8">
    <source>
        <dbReference type="EMBL" id="KAH9319731.1"/>
    </source>
</evidence>
<evidence type="ECO:0000313" key="9">
    <source>
        <dbReference type="Proteomes" id="UP000824469"/>
    </source>
</evidence>
<feature type="non-terminal residue" evidence="8">
    <location>
        <position position="1"/>
    </location>
</feature>
<gene>
    <name evidence="8" type="ORF">KI387_021500</name>
</gene>
<keyword evidence="1" id="KW-0805">Transcription regulation</keyword>
<keyword evidence="3" id="KW-0804">Transcription</keyword>
<organism evidence="8 9">
    <name type="scientific">Taxus chinensis</name>
    <name type="common">Chinese yew</name>
    <name type="synonym">Taxus wallichiana var. chinensis</name>
    <dbReference type="NCBI Taxonomy" id="29808"/>
    <lineage>
        <taxon>Eukaryota</taxon>
        <taxon>Viridiplantae</taxon>
        <taxon>Streptophyta</taxon>
        <taxon>Embryophyta</taxon>
        <taxon>Tracheophyta</taxon>
        <taxon>Spermatophyta</taxon>
        <taxon>Pinopsida</taxon>
        <taxon>Pinidae</taxon>
        <taxon>Conifers II</taxon>
        <taxon>Cupressales</taxon>
        <taxon>Taxaceae</taxon>
        <taxon>Taxus</taxon>
    </lineage>
</organism>
<dbReference type="Pfam" id="PF00439">
    <property type="entry name" value="Bromodomain"/>
    <property type="match status" value="1"/>
</dbReference>
<comment type="caution">
    <text evidence="8">The sequence shown here is derived from an EMBL/GenBank/DDBJ whole genome shotgun (WGS) entry which is preliminary data.</text>
</comment>
<dbReference type="PANTHER" id="PTHR45926">
    <property type="entry name" value="OSJNBA0053K19.4 PROTEIN"/>
    <property type="match status" value="1"/>
</dbReference>
<keyword evidence="5" id="KW-0175">Coiled coil</keyword>
<feature type="domain" description="NET" evidence="7">
    <location>
        <begin position="271"/>
        <end position="329"/>
    </location>
</feature>
<evidence type="ECO:0008006" key="10">
    <source>
        <dbReference type="Google" id="ProtNLM"/>
    </source>
</evidence>
<feature type="domain" description="Bromo" evidence="6">
    <location>
        <begin position="123"/>
        <end position="198"/>
    </location>
</feature>
<evidence type="ECO:0000256" key="2">
    <source>
        <dbReference type="ARBA" id="ARBA00023117"/>
    </source>
</evidence>
<evidence type="ECO:0000256" key="1">
    <source>
        <dbReference type="ARBA" id="ARBA00023015"/>
    </source>
</evidence>
<protein>
    <recommendedName>
        <fullName evidence="10">Transcription factor GTE6</fullName>
    </recommendedName>
</protein>
<dbReference type="SMART" id="SM00297">
    <property type="entry name" value="BROMO"/>
    <property type="match status" value="1"/>
</dbReference>